<sequence>MQKPFWPDHSEDEGRKEARLVQHEFRAMLDEILSGLAFEANVAFGKRPLRTQVPPPPILRANPPAGVAALPPPLGLIAQDVRQADLVTAAILIGDEPLQGWGRNCSTS</sequence>
<reference evidence="1 2" key="1">
    <citation type="submission" date="2020-02" db="EMBL/GenBank/DDBJ databases">
        <title>Rhodobacter algicola sp. nov., isolated from microalga culture.</title>
        <authorList>
            <person name="Park C.-Y."/>
        </authorList>
    </citation>
    <scope>NUCLEOTIDE SEQUENCE [LARGE SCALE GENOMIC DNA]</scope>
    <source>
        <strain evidence="1 2">ETT8</strain>
    </source>
</reference>
<evidence type="ECO:0000313" key="1">
    <source>
        <dbReference type="EMBL" id="NEX45860.1"/>
    </source>
</evidence>
<keyword evidence="2" id="KW-1185">Reference proteome</keyword>
<gene>
    <name evidence="1" type="ORF">G3572_06570</name>
</gene>
<evidence type="ECO:0000313" key="2">
    <source>
        <dbReference type="Proteomes" id="UP000481421"/>
    </source>
</evidence>
<name>A0A6B3RIM1_9RHOB</name>
<dbReference type="Proteomes" id="UP000481421">
    <property type="component" value="Unassembled WGS sequence"/>
</dbReference>
<dbReference type="RefSeq" id="WP_164610055.1">
    <property type="nucleotide sequence ID" value="NZ_JAAIKE010000002.1"/>
</dbReference>
<comment type="caution">
    <text evidence="1">The sequence shown here is derived from an EMBL/GenBank/DDBJ whole genome shotgun (WGS) entry which is preliminary data.</text>
</comment>
<proteinExistence type="predicted"/>
<protein>
    <submittedName>
        <fullName evidence="1">Uncharacterized protein</fullName>
    </submittedName>
</protein>
<dbReference type="EMBL" id="JAAIKE010000002">
    <property type="protein sequence ID" value="NEX45860.1"/>
    <property type="molecule type" value="Genomic_DNA"/>
</dbReference>
<organism evidence="1 2">
    <name type="scientific">Pseudotabrizicola algicola</name>
    <dbReference type="NCBI Taxonomy" id="2709381"/>
    <lineage>
        <taxon>Bacteria</taxon>
        <taxon>Pseudomonadati</taxon>
        <taxon>Pseudomonadota</taxon>
        <taxon>Alphaproteobacteria</taxon>
        <taxon>Rhodobacterales</taxon>
        <taxon>Paracoccaceae</taxon>
        <taxon>Pseudotabrizicola</taxon>
    </lineage>
</organism>
<accession>A0A6B3RIM1</accession>
<dbReference type="AlphaFoldDB" id="A0A6B3RIM1"/>